<organism evidence="1 2">
    <name type="scientific">Bacillus thermozeamaize</name>
    <dbReference type="NCBI Taxonomy" id="230954"/>
    <lineage>
        <taxon>Bacteria</taxon>
        <taxon>Bacillati</taxon>
        <taxon>Bacillota</taxon>
        <taxon>Bacilli</taxon>
        <taxon>Bacillales</taxon>
        <taxon>Bacillaceae</taxon>
        <taxon>Bacillus</taxon>
    </lineage>
</organism>
<comment type="caution">
    <text evidence="1">The sequence shown here is derived from an EMBL/GenBank/DDBJ whole genome shotgun (WGS) entry which is preliminary data.</text>
</comment>
<proteinExistence type="predicted"/>
<gene>
    <name evidence="1" type="ORF">BAA01_10480</name>
</gene>
<name>A0A1Y3PDU5_9BACI</name>
<evidence type="ECO:0000313" key="2">
    <source>
        <dbReference type="Proteomes" id="UP000196475"/>
    </source>
</evidence>
<dbReference type="InterPro" id="IPR021321">
    <property type="entry name" value="DUF2922"/>
</dbReference>
<dbReference type="AlphaFoldDB" id="A0A1Y3PDU5"/>
<evidence type="ECO:0000313" key="1">
    <source>
        <dbReference type="EMBL" id="OUM85493.1"/>
    </source>
</evidence>
<dbReference type="Pfam" id="PF11148">
    <property type="entry name" value="DUF2922"/>
    <property type="match status" value="1"/>
</dbReference>
<sequence length="73" mass="8150">MNSKTLELIFRTEAGRTVRITLRDPIEPVEPAAVNNVMDTILAKNLFQTNGANWTEKVGARLQDRTVTELPLA</sequence>
<protein>
    <recommendedName>
        <fullName evidence="3">DUF2922 domain-containing protein</fullName>
    </recommendedName>
</protein>
<dbReference type="Proteomes" id="UP000196475">
    <property type="component" value="Unassembled WGS sequence"/>
</dbReference>
<reference evidence="2" key="1">
    <citation type="submission" date="2016-06" db="EMBL/GenBank/DDBJ databases">
        <authorList>
            <person name="Nascimento L."/>
            <person name="Pereira R.V."/>
            <person name="Martins L.F."/>
            <person name="Quaggio R.B."/>
            <person name="Silva A.M."/>
            <person name="Setubal J.C."/>
        </authorList>
    </citation>
    <scope>NUCLEOTIDE SEQUENCE [LARGE SCALE GENOMIC DNA]</scope>
</reference>
<accession>A0A1Y3PDU5</accession>
<evidence type="ECO:0008006" key="3">
    <source>
        <dbReference type="Google" id="ProtNLM"/>
    </source>
</evidence>
<dbReference type="EMBL" id="LZRT01000101">
    <property type="protein sequence ID" value="OUM85493.1"/>
    <property type="molecule type" value="Genomic_DNA"/>
</dbReference>